<dbReference type="PANTHER" id="PTHR43880">
    <property type="entry name" value="ALCOHOL DEHYDROGENASE"/>
    <property type="match status" value="1"/>
</dbReference>
<gene>
    <name evidence="9" type="ORF">ABT317_01250</name>
</gene>
<dbReference type="Gene3D" id="3.40.50.720">
    <property type="entry name" value="NAD(P)-binding Rossmann-like Domain"/>
    <property type="match status" value="1"/>
</dbReference>
<evidence type="ECO:0000259" key="8">
    <source>
        <dbReference type="SMART" id="SM00829"/>
    </source>
</evidence>
<feature type="region of interest" description="Disordered" evidence="7">
    <location>
        <begin position="1"/>
        <end position="40"/>
    </location>
</feature>
<dbReference type="SUPFAM" id="SSF51735">
    <property type="entry name" value="NAD(P)-binding Rossmann-fold domains"/>
    <property type="match status" value="1"/>
</dbReference>
<keyword evidence="3 6" id="KW-0862">Zinc</keyword>
<dbReference type="SUPFAM" id="SSF50129">
    <property type="entry name" value="GroES-like"/>
    <property type="match status" value="2"/>
</dbReference>
<dbReference type="EMBL" id="JBEPCU010000007">
    <property type="protein sequence ID" value="MER6975721.1"/>
    <property type="molecule type" value="Genomic_DNA"/>
</dbReference>
<comment type="similarity">
    <text evidence="1 6">Belongs to the zinc-containing alcohol dehydrogenase family.</text>
</comment>
<dbReference type="CDD" id="cd08279">
    <property type="entry name" value="Zn_ADH_class_III"/>
    <property type="match status" value="1"/>
</dbReference>
<evidence type="ECO:0000313" key="10">
    <source>
        <dbReference type="Proteomes" id="UP001458415"/>
    </source>
</evidence>
<name>A0ABV1VVX9_9ACTN</name>
<evidence type="ECO:0000256" key="2">
    <source>
        <dbReference type="ARBA" id="ARBA00022723"/>
    </source>
</evidence>
<protein>
    <submittedName>
        <fullName evidence="9">Zn-dependent alcohol dehydrogenase</fullName>
    </submittedName>
</protein>
<dbReference type="InterPro" id="IPR013154">
    <property type="entry name" value="ADH-like_N"/>
</dbReference>
<accession>A0ABV1VVX9</accession>
<proteinExistence type="inferred from homology"/>
<keyword evidence="2 6" id="KW-0479">Metal-binding</keyword>
<sequence>MGSSGPVSAANWAGRESTSSPTRNSSAPLGRDRHSADRRKPVMTIEFDAAVFRAPNEPLTIEKVTLPSTPPPGEVLVRLKASGVCHSDLHVVVGEWEVPSPMILGHEGSGIVESVGEGVTTLKKGDHVVLSWTPSCRRCRYCISGRPVLCDMVSQHSANHLSFDGRSRIASVSGDDVYSFAGLGTFGQYALVPESGAIAIRNDAPFEQSALVGCAVTTGVGAAVNTAKVRPSDTVLVLGCGGVGLNAIQGARLAGARRIIAADISDEKLEQARVFGATDLINNGRENFADRVHELTDGRGVEIAIEAIGLPRTIESAYEVLARGGTAVVAGQVADGMRISIDPFVMSDQELSLIGSNYGSSKPDSDFPMLIDHYMNNRIDLDSLVTRVIDLKDINEAFDQMQRGIGIRSVIRY</sequence>
<dbReference type="Proteomes" id="UP001458415">
    <property type="component" value="Unassembled WGS sequence"/>
</dbReference>
<comment type="cofactor">
    <cofactor evidence="6">
        <name>Zn(2+)</name>
        <dbReference type="ChEBI" id="CHEBI:29105"/>
    </cofactor>
</comment>
<evidence type="ECO:0000256" key="7">
    <source>
        <dbReference type="SAM" id="MobiDB-lite"/>
    </source>
</evidence>
<keyword evidence="4" id="KW-0560">Oxidoreductase</keyword>
<dbReference type="Pfam" id="PF00107">
    <property type="entry name" value="ADH_zinc_N"/>
    <property type="match status" value="1"/>
</dbReference>
<dbReference type="SMART" id="SM00829">
    <property type="entry name" value="PKS_ER"/>
    <property type="match status" value="1"/>
</dbReference>
<evidence type="ECO:0000313" key="9">
    <source>
        <dbReference type="EMBL" id="MER6975721.1"/>
    </source>
</evidence>
<keyword evidence="10" id="KW-1185">Reference proteome</keyword>
<dbReference type="PANTHER" id="PTHR43880:SF12">
    <property type="entry name" value="ALCOHOL DEHYDROGENASE CLASS-3"/>
    <property type="match status" value="1"/>
</dbReference>
<dbReference type="InterPro" id="IPR013149">
    <property type="entry name" value="ADH-like_C"/>
</dbReference>
<evidence type="ECO:0000256" key="3">
    <source>
        <dbReference type="ARBA" id="ARBA00022833"/>
    </source>
</evidence>
<dbReference type="Gene3D" id="3.90.180.10">
    <property type="entry name" value="Medium-chain alcohol dehydrogenases, catalytic domain"/>
    <property type="match status" value="1"/>
</dbReference>
<dbReference type="InterPro" id="IPR020843">
    <property type="entry name" value="ER"/>
</dbReference>
<dbReference type="PROSITE" id="PS00059">
    <property type="entry name" value="ADH_ZINC"/>
    <property type="match status" value="1"/>
</dbReference>
<dbReference type="InterPro" id="IPR002328">
    <property type="entry name" value="ADH_Zn_CS"/>
</dbReference>
<organism evidence="9 10">
    <name type="scientific">Streptomyces carpinensis</name>
    <dbReference type="NCBI Taxonomy" id="66369"/>
    <lineage>
        <taxon>Bacteria</taxon>
        <taxon>Bacillati</taxon>
        <taxon>Actinomycetota</taxon>
        <taxon>Actinomycetes</taxon>
        <taxon>Kitasatosporales</taxon>
        <taxon>Streptomycetaceae</taxon>
        <taxon>Streptomyces</taxon>
    </lineage>
</organism>
<evidence type="ECO:0000256" key="1">
    <source>
        <dbReference type="ARBA" id="ARBA00008072"/>
    </source>
</evidence>
<comment type="caution">
    <text evidence="9">The sequence shown here is derived from an EMBL/GenBank/DDBJ whole genome shotgun (WGS) entry which is preliminary data.</text>
</comment>
<feature type="domain" description="Enoyl reductase (ER)" evidence="8">
    <location>
        <begin position="54"/>
        <end position="411"/>
    </location>
</feature>
<keyword evidence="5" id="KW-0520">NAD</keyword>
<reference evidence="9 10" key="1">
    <citation type="submission" date="2024-06" db="EMBL/GenBank/DDBJ databases">
        <title>The Natural Products Discovery Center: Release of the First 8490 Sequenced Strains for Exploring Actinobacteria Biosynthetic Diversity.</title>
        <authorList>
            <person name="Kalkreuter E."/>
            <person name="Kautsar S.A."/>
            <person name="Yang D."/>
            <person name="Bader C.D."/>
            <person name="Teijaro C.N."/>
            <person name="Fluegel L."/>
            <person name="Davis C.M."/>
            <person name="Simpson J.R."/>
            <person name="Lauterbach L."/>
            <person name="Steele A.D."/>
            <person name="Gui C."/>
            <person name="Meng S."/>
            <person name="Li G."/>
            <person name="Viehrig K."/>
            <person name="Ye F."/>
            <person name="Su P."/>
            <person name="Kiefer A.F."/>
            <person name="Nichols A."/>
            <person name="Cepeda A.J."/>
            <person name="Yan W."/>
            <person name="Fan B."/>
            <person name="Jiang Y."/>
            <person name="Adhikari A."/>
            <person name="Zheng C.-J."/>
            <person name="Schuster L."/>
            <person name="Cowan T.M."/>
            <person name="Smanski M.J."/>
            <person name="Chevrette M.G."/>
            <person name="De Carvalho L.P.S."/>
            <person name="Shen B."/>
        </authorList>
    </citation>
    <scope>NUCLEOTIDE SEQUENCE [LARGE SCALE GENOMIC DNA]</scope>
    <source>
        <strain evidence="9 10">NPDC000634</strain>
    </source>
</reference>
<feature type="compositionally biased region" description="Basic and acidic residues" evidence="7">
    <location>
        <begin position="30"/>
        <end position="40"/>
    </location>
</feature>
<evidence type="ECO:0000256" key="5">
    <source>
        <dbReference type="ARBA" id="ARBA00023027"/>
    </source>
</evidence>
<evidence type="ECO:0000256" key="6">
    <source>
        <dbReference type="RuleBase" id="RU361277"/>
    </source>
</evidence>
<feature type="compositionally biased region" description="Polar residues" evidence="7">
    <location>
        <begin position="16"/>
        <end position="27"/>
    </location>
</feature>
<dbReference type="InterPro" id="IPR011032">
    <property type="entry name" value="GroES-like_sf"/>
</dbReference>
<evidence type="ECO:0000256" key="4">
    <source>
        <dbReference type="ARBA" id="ARBA00023002"/>
    </source>
</evidence>
<dbReference type="InterPro" id="IPR036291">
    <property type="entry name" value="NAD(P)-bd_dom_sf"/>
</dbReference>
<dbReference type="Pfam" id="PF08240">
    <property type="entry name" value="ADH_N"/>
    <property type="match status" value="1"/>
</dbReference>